<gene>
    <name evidence="2" type="ORF">GCM10017566_66330</name>
</gene>
<dbReference type="Gene3D" id="3.40.50.300">
    <property type="entry name" value="P-loop containing nucleotide triphosphate hydrolases"/>
    <property type="match status" value="1"/>
</dbReference>
<dbReference type="Pfam" id="PF13304">
    <property type="entry name" value="AAA_21"/>
    <property type="match status" value="1"/>
</dbReference>
<accession>A0A8H9J172</accession>
<sequence>MRLLSAHITKFKSITDSTEFAINGDVTALVGKNESGKTAGLEALYRLNPLPSGHPTDFDELRDYPRRFRARDKATISKAEPVKVTFQLEQADIDAVTEQFGPDALTSDKLYVKRKYNNNSTWYEDSRTTNGLGAARHLVTKAGLDVSRYGVPTTVAQLVAALRADEGAEAAVQLAAELDERDLDAEIRNVLHRRLPKFQYFDEYNVLPGSVSIERLQKVAEDELDAEERTALSLLRLAGVESDEFTEDSYESRKAALEAAANELTDQLFEYWTQNPDLSVELDIEFKPKPTPQAPQYTEPWLHIRIKNGKHRVTLGMAGRSKGFIWFFSFLAAFSEYTGNPERRIILLDEPGLNLHAKAQADLLRYIDEQLAPHHQVIYSTHSLFMIQPTKLERCRTVEDINNDGTKISQDIWKARPETVFPLLGALGVDMTQTLVIGPHQLLVEGPSDVVYLTVMSDVIRRAGGTPLDPRWTITPVGGLDKVPAFVSLLGGSDLDVAVLMDVAAGGNQRIAQLASRGLLDDRRLIYLTEITGTGEADIEDLFDVGWYLKLLGAAKVGKFTKSMLNGGGRIIKQVEAAHGGRFDHYQPANHLMRSPGTLLDSIDESTRERFQHLFNRINGLL</sequence>
<dbReference type="InterPro" id="IPR027417">
    <property type="entry name" value="P-loop_NTPase"/>
</dbReference>
<dbReference type="GO" id="GO:0005524">
    <property type="term" value="F:ATP binding"/>
    <property type="evidence" value="ECO:0007669"/>
    <property type="project" value="InterPro"/>
</dbReference>
<dbReference type="CDD" id="cd00267">
    <property type="entry name" value="ABC_ATPase"/>
    <property type="match status" value="1"/>
</dbReference>
<dbReference type="OrthoDB" id="3322489at2"/>
<dbReference type="GO" id="GO:0016887">
    <property type="term" value="F:ATP hydrolysis activity"/>
    <property type="evidence" value="ECO:0007669"/>
    <property type="project" value="InterPro"/>
</dbReference>
<dbReference type="InterPro" id="IPR051396">
    <property type="entry name" value="Bact_Antivir_Def_Nuclease"/>
</dbReference>
<evidence type="ECO:0000313" key="2">
    <source>
        <dbReference type="EMBL" id="GHF83051.1"/>
    </source>
</evidence>
<dbReference type="Proteomes" id="UP000658656">
    <property type="component" value="Unassembled WGS sequence"/>
</dbReference>
<comment type="caution">
    <text evidence="2">The sequence shown here is derived from an EMBL/GenBank/DDBJ whole genome shotgun (WGS) entry which is preliminary data.</text>
</comment>
<proteinExistence type="predicted"/>
<dbReference type="RefSeq" id="WP_145938204.1">
    <property type="nucleotide sequence ID" value="NZ_BNAV01000016.1"/>
</dbReference>
<reference evidence="2" key="2">
    <citation type="submission" date="2020-09" db="EMBL/GenBank/DDBJ databases">
        <authorList>
            <person name="Sun Q."/>
            <person name="Zhou Y."/>
        </authorList>
    </citation>
    <scope>NUCLEOTIDE SEQUENCE</scope>
    <source>
        <strain evidence="2">CGMCC 4.7679</strain>
    </source>
</reference>
<evidence type="ECO:0000313" key="3">
    <source>
        <dbReference type="Proteomes" id="UP000658656"/>
    </source>
</evidence>
<dbReference type="EMBL" id="BNAV01000016">
    <property type="protein sequence ID" value="GHF83051.1"/>
    <property type="molecule type" value="Genomic_DNA"/>
</dbReference>
<reference evidence="2" key="1">
    <citation type="journal article" date="2014" name="Int. J. Syst. Evol. Microbiol.">
        <title>Complete genome sequence of Corynebacterium casei LMG S-19264T (=DSM 44701T), isolated from a smear-ripened cheese.</title>
        <authorList>
            <consortium name="US DOE Joint Genome Institute (JGI-PGF)"/>
            <person name="Walter F."/>
            <person name="Albersmeier A."/>
            <person name="Kalinowski J."/>
            <person name="Ruckert C."/>
        </authorList>
    </citation>
    <scope>NUCLEOTIDE SEQUENCE</scope>
    <source>
        <strain evidence="2">CGMCC 4.7679</strain>
    </source>
</reference>
<feature type="domain" description="ATPase AAA-type core" evidence="1">
    <location>
        <begin position="286"/>
        <end position="385"/>
    </location>
</feature>
<dbReference type="PANTHER" id="PTHR43581:SF4">
    <property type="entry name" value="ATP_GTP PHOSPHATASE"/>
    <property type="match status" value="1"/>
</dbReference>
<dbReference type="PANTHER" id="PTHR43581">
    <property type="entry name" value="ATP/GTP PHOSPHATASE"/>
    <property type="match status" value="1"/>
</dbReference>
<evidence type="ECO:0000259" key="1">
    <source>
        <dbReference type="Pfam" id="PF13304"/>
    </source>
</evidence>
<name>A0A8H9J172_9PSEU</name>
<dbReference type="AlphaFoldDB" id="A0A8H9J172"/>
<organism evidence="2 3">
    <name type="scientific">Amycolatopsis bartoniae</name>
    <dbReference type="NCBI Taxonomy" id="941986"/>
    <lineage>
        <taxon>Bacteria</taxon>
        <taxon>Bacillati</taxon>
        <taxon>Actinomycetota</taxon>
        <taxon>Actinomycetes</taxon>
        <taxon>Pseudonocardiales</taxon>
        <taxon>Pseudonocardiaceae</taxon>
        <taxon>Amycolatopsis</taxon>
    </lineage>
</organism>
<dbReference type="InterPro" id="IPR003959">
    <property type="entry name" value="ATPase_AAA_core"/>
</dbReference>
<protein>
    <recommendedName>
        <fullName evidence="1">ATPase AAA-type core domain-containing protein</fullName>
    </recommendedName>
</protein>
<dbReference type="SUPFAM" id="SSF52540">
    <property type="entry name" value="P-loop containing nucleoside triphosphate hydrolases"/>
    <property type="match status" value="1"/>
</dbReference>
<keyword evidence="3" id="KW-1185">Reference proteome</keyword>